<dbReference type="OrthoDB" id="9802676at2"/>
<gene>
    <name evidence="2" type="ORF">EV685_2542</name>
</gene>
<dbReference type="GO" id="GO:0046503">
    <property type="term" value="P:glycerolipid catabolic process"/>
    <property type="evidence" value="ECO:0007669"/>
    <property type="project" value="TreeGrafter"/>
</dbReference>
<evidence type="ECO:0000259" key="1">
    <source>
        <dbReference type="Pfam" id="PF00561"/>
    </source>
</evidence>
<reference evidence="2 3" key="1">
    <citation type="submission" date="2019-02" db="EMBL/GenBank/DDBJ databases">
        <title>Genomic Encyclopedia of Type Strains, Phase IV (KMG-IV): sequencing the most valuable type-strain genomes for metagenomic binning, comparative biology and taxonomic classification.</title>
        <authorList>
            <person name="Goeker M."/>
        </authorList>
    </citation>
    <scope>NUCLEOTIDE SEQUENCE [LARGE SCALE GENOMIC DNA]</scope>
    <source>
        <strain evidence="2 3">DSM 10617</strain>
    </source>
</reference>
<dbReference type="Proteomes" id="UP000293433">
    <property type="component" value="Unassembled WGS sequence"/>
</dbReference>
<dbReference type="PRINTS" id="PR00111">
    <property type="entry name" value="ABHYDROLASE"/>
</dbReference>
<sequence length="277" mass="29477">MTADRLQRGTLRRDGLDLAVHDALTGLAFVFQHGLCGSVAQTAEACPETLDDGRAVRLLTLECRGHGASPLGEPTQLSIATLADDVAALIEQTGVGPVDLGGISMGAAIALRLAVRRPELVRSLVLVRPAWVTEPAPDNGRPNLEVGDWLSRMQPERALAAFEASATARRLAQVAPDNLASLRGFFAREPIAETVELLSRIPADGPGVSDEQVRAIRVPVTVIGHEADAIHPMAHARALAALMPHARLVTITPKAVDKAAYLHDLHAALRQHLRSPV</sequence>
<dbReference type="Pfam" id="PF00561">
    <property type="entry name" value="Abhydrolase_1"/>
    <property type="match status" value="1"/>
</dbReference>
<name>A0A4Q7LFX6_9BURK</name>
<dbReference type="RefSeq" id="WP_130482408.1">
    <property type="nucleotide sequence ID" value="NZ_SGWV01000010.1"/>
</dbReference>
<dbReference type="InterPro" id="IPR000073">
    <property type="entry name" value="AB_hydrolase_1"/>
</dbReference>
<feature type="domain" description="AB hydrolase-1" evidence="1">
    <location>
        <begin position="28"/>
        <end position="161"/>
    </location>
</feature>
<organism evidence="2 3">
    <name type="scientific">Sphaerotilus mobilis</name>
    <dbReference type="NCBI Taxonomy" id="47994"/>
    <lineage>
        <taxon>Bacteria</taxon>
        <taxon>Pseudomonadati</taxon>
        <taxon>Pseudomonadota</taxon>
        <taxon>Betaproteobacteria</taxon>
        <taxon>Burkholderiales</taxon>
        <taxon>Sphaerotilaceae</taxon>
        <taxon>Sphaerotilus</taxon>
    </lineage>
</organism>
<dbReference type="EMBL" id="SGWV01000010">
    <property type="protein sequence ID" value="RZS52921.1"/>
    <property type="molecule type" value="Genomic_DNA"/>
</dbReference>
<comment type="caution">
    <text evidence="2">The sequence shown here is derived from an EMBL/GenBank/DDBJ whole genome shotgun (WGS) entry which is preliminary data.</text>
</comment>
<proteinExistence type="predicted"/>
<dbReference type="PANTHER" id="PTHR43433">
    <property type="entry name" value="HYDROLASE, ALPHA/BETA FOLD FAMILY PROTEIN"/>
    <property type="match status" value="1"/>
</dbReference>
<dbReference type="AlphaFoldDB" id="A0A4Q7LFX6"/>
<dbReference type="InterPro" id="IPR029058">
    <property type="entry name" value="AB_hydrolase_fold"/>
</dbReference>
<accession>A0A4Q7LFX6</accession>
<protein>
    <submittedName>
        <fullName evidence="2">Pimeloyl-ACP methyl ester carboxylesterase</fullName>
    </submittedName>
</protein>
<dbReference type="Gene3D" id="3.40.50.1820">
    <property type="entry name" value="alpha/beta hydrolase"/>
    <property type="match status" value="1"/>
</dbReference>
<dbReference type="PANTHER" id="PTHR43433:SF5">
    <property type="entry name" value="AB HYDROLASE-1 DOMAIN-CONTAINING PROTEIN"/>
    <property type="match status" value="1"/>
</dbReference>
<dbReference type="SUPFAM" id="SSF53474">
    <property type="entry name" value="alpha/beta-Hydrolases"/>
    <property type="match status" value="1"/>
</dbReference>
<dbReference type="GO" id="GO:0004806">
    <property type="term" value="F:triacylglycerol lipase activity"/>
    <property type="evidence" value="ECO:0007669"/>
    <property type="project" value="TreeGrafter"/>
</dbReference>
<dbReference type="InterPro" id="IPR050471">
    <property type="entry name" value="AB_hydrolase"/>
</dbReference>
<keyword evidence="3" id="KW-1185">Reference proteome</keyword>
<evidence type="ECO:0000313" key="2">
    <source>
        <dbReference type="EMBL" id="RZS52921.1"/>
    </source>
</evidence>
<evidence type="ECO:0000313" key="3">
    <source>
        <dbReference type="Proteomes" id="UP000293433"/>
    </source>
</evidence>